<comment type="caution">
    <text evidence="2">The sequence shown here is derived from an EMBL/GenBank/DDBJ whole genome shotgun (WGS) entry which is preliminary data.</text>
</comment>
<feature type="transmembrane region" description="Helical" evidence="1">
    <location>
        <begin position="92"/>
        <end position="110"/>
    </location>
</feature>
<accession>A0ABU1ATZ2</accession>
<keyword evidence="1" id="KW-0812">Transmembrane</keyword>
<dbReference type="InterPro" id="IPR009325">
    <property type="entry name" value="DUF983"/>
</dbReference>
<evidence type="ECO:0000313" key="3">
    <source>
        <dbReference type="Proteomes" id="UP001225316"/>
    </source>
</evidence>
<dbReference type="Pfam" id="PF06170">
    <property type="entry name" value="DUF983"/>
    <property type="match status" value="1"/>
</dbReference>
<dbReference type="EMBL" id="JARXHW010000016">
    <property type="protein sequence ID" value="MDQ8207631.1"/>
    <property type="molecule type" value="Genomic_DNA"/>
</dbReference>
<evidence type="ECO:0000256" key="1">
    <source>
        <dbReference type="SAM" id="Phobius"/>
    </source>
</evidence>
<feature type="transmembrane region" description="Helical" evidence="1">
    <location>
        <begin position="59"/>
        <end position="80"/>
    </location>
</feature>
<keyword evidence="1" id="KW-1133">Transmembrane helix</keyword>
<evidence type="ECO:0000313" key="2">
    <source>
        <dbReference type="EMBL" id="MDQ8207631.1"/>
    </source>
</evidence>
<sequence length="152" mass="17100">MIDPSLSQLPKVSHSDIVRRGLRCQCPNCGRSKLFRSFLKIHHRCPCCGMTLERGDGYYLGPLCINYGIAVFGAVAPLLLAGFAGWIPQRPAMIAAGIAALLLPLMLYRISWSLWLMTYYFCLPDELHANRPEDSDELSFEEEQRNGTNVDH</sequence>
<dbReference type="Proteomes" id="UP001225316">
    <property type="component" value="Unassembled WGS sequence"/>
</dbReference>
<keyword evidence="1" id="KW-0472">Membrane</keyword>
<proteinExistence type="predicted"/>
<keyword evidence="3" id="KW-1185">Reference proteome</keyword>
<protein>
    <submittedName>
        <fullName evidence="2">DUF983 domain-containing protein</fullName>
    </submittedName>
</protein>
<organism evidence="2 3">
    <name type="scientific">Thalassobacterium maritimum</name>
    <dbReference type="NCBI Taxonomy" id="3041265"/>
    <lineage>
        <taxon>Bacteria</taxon>
        <taxon>Pseudomonadati</taxon>
        <taxon>Verrucomicrobiota</taxon>
        <taxon>Opitutia</taxon>
        <taxon>Puniceicoccales</taxon>
        <taxon>Coraliomargaritaceae</taxon>
        <taxon>Thalassobacterium</taxon>
    </lineage>
</organism>
<name>A0ABU1ATZ2_9BACT</name>
<gene>
    <name evidence="2" type="ORF">QEH52_08935</name>
</gene>
<reference evidence="2 3" key="1">
    <citation type="submission" date="2023-04" db="EMBL/GenBank/DDBJ databases">
        <title>A novel bacteria isolated from coastal sediment.</title>
        <authorList>
            <person name="Liu X.-J."/>
            <person name="Du Z.-J."/>
        </authorList>
    </citation>
    <scope>NUCLEOTIDE SEQUENCE [LARGE SCALE GENOMIC DNA]</scope>
    <source>
        <strain evidence="2 3">SDUM461003</strain>
    </source>
</reference>
<dbReference type="RefSeq" id="WP_308949834.1">
    <property type="nucleotide sequence ID" value="NZ_JARXHW010000016.1"/>
</dbReference>